<dbReference type="PIRSF" id="PIRSF003113">
    <property type="entry name" value="BolA"/>
    <property type="match status" value="1"/>
</dbReference>
<dbReference type="InterPro" id="IPR036065">
    <property type="entry name" value="BolA-like_sf"/>
</dbReference>
<reference evidence="2 3" key="1">
    <citation type="journal article" date="2014" name="Int. J. Syst. Evol. Microbiol.">
        <title>Complete genome sequence of Corynebacterium casei LMG S-19264T (=DSM 44701T), isolated from a smear-ripened cheese.</title>
        <authorList>
            <consortium name="US DOE Joint Genome Institute (JGI-PGF)"/>
            <person name="Walter F."/>
            <person name="Albersmeier A."/>
            <person name="Kalinowski J."/>
            <person name="Ruckert C."/>
        </authorList>
    </citation>
    <scope>NUCLEOTIDE SEQUENCE [LARGE SCALE GENOMIC DNA]</scope>
    <source>
        <strain evidence="2 3">KCTC 23968</strain>
    </source>
</reference>
<comment type="similarity">
    <text evidence="1">Belongs to the BolA/IbaG family.</text>
</comment>
<gene>
    <name evidence="2" type="ORF">GCM10011309_17360</name>
</gene>
<proteinExistence type="inferred from homology"/>
<keyword evidence="2" id="KW-0131">Cell cycle</keyword>
<organism evidence="2 3">
    <name type="scientific">Litorimonas cladophorae</name>
    <dbReference type="NCBI Taxonomy" id="1220491"/>
    <lineage>
        <taxon>Bacteria</taxon>
        <taxon>Pseudomonadati</taxon>
        <taxon>Pseudomonadota</taxon>
        <taxon>Alphaproteobacteria</taxon>
        <taxon>Maricaulales</taxon>
        <taxon>Robiginitomaculaceae</taxon>
    </lineage>
</organism>
<evidence type="ECO:0000256" key="1">
    <source>
        <dbReference type="RuleBase" id="RU003860"/>
    </source>
</evidence>
<evidence type="ECO:0000313" key="2">
    <source>
        <dbReference type="EMBL" id="GGX68127.1"/>
    </source>
</evidence>
<dbReference type="AlphaFoldDB" id="A0A918KM21"/>
<dbReference type="Pfam" id="PF01722">
    <property type="entry name" value="BolA"/>
    <property type="match status" value="1"/>
</dbReference>
<dbReference type="SUPFAM" id="SSF82657">
    <property type="entry name" value="BolA-like"/>
    <property type="match status" value="1"/>
</dbReference>
<dbReference type="InterPro" id="IPR002634">
    <property type="entry name" value="BolA"/>
</dbReference>
<protein>
    <submittedName>
        <fullName evidence="2">Cell division protein BolA</fullName>
    </submittedName>
</protein>
<keyword evidence="3" id="KW-1185">Reference proteome</keyword>
<dbReference type="PANTHER" id="PTHR46230">
    <property type="match status" value="1"/>
</dbReference>
<dbReference type="Proteomes" id="UP000600865">
    <property type="component" value="Unassembled WGS sequence"/>
</dbReference>
<evidence type="ECO:0000313" key="3">
    <source>
        <dbReference type="Proteomes" id="UP000600865"/>
    </source>
</evidence>
<dbReference type="Gene3D" id="3.30.300.90">
    <property type="entry name" value="BolA-like"/>
    <property type="match status" value="1"/>
</dbReference>
<sequence length="106" mass="11452">MFEELGPRKMGILVEAIKGKLTEAFTPSQLEVIDQSHLHAAHGGAAEHKAAFPEKDMTDETHVHVVITSDVFAGMNTLAKHRAVLAAVAEEVDRLHAFSLEAKAPS</sequence>
<dbReference type="PANTHER" id="PTHR46230:SF7">
    <property type="entry name" value="BOLA-LIKE PROTEIN 1"/>
    <property type="match status" value="1"/>
</dbReference>
<dbReference type="GO" id="GO:0016226">
    <property type="term" value="P:iron-sulfur cluster assembly"/>
    <property type="evidence" value="ECO:0007669"/>
    <property type="project" value="TreeGrafter"/>
</dbReference>
<dbReference type="GO" id="GO:0051301">
    <property type="term" value="P:cell division"/>
    <property type="evidence" value="ECO:0007669"/>
    <property type="project" value="UniProtKB-KW"/>
</dbReference>
<keyword evidence="2" id="KW-0132">Cell division</keyword>
<comment type="caution">
    <text evidence="2">The sequence shown here is derived from an EMBL/GenBank/DDBJ whole genome shotgun (WGS) entry which is preliminary data.</text>
</comment>
<dbReference type="EMBL" id="BMYV01000002">
    <property type="protein sequence ID" value="GGX68127.1"/>
    <property type="molecule type" value="Genomic_DNA"/>
</dbReference>
<name>A0A918KM21_9PROT</name>
<accession>A0A918KM21</accession>